<reference evidence="2" key="1">
    <citation type="journal article" date="2019" name="Int. J. Syst. Evol. Microbiol.">
        <title>The Global Catalogue of Microorganisms (GCM) 10K type strain sequencing project: providing services to taxonomists for standard genome sequencing and annotation.</title>
        <authorList>
            <consortium name="The Broad Institute Genomics Platform"/>
            <consortium name="The Broad Institute Genome Sequencing Center for Infectious Disease"/>
            <person name="Wu L."/>
            <person name="Ma J."/>
        </authorList>
    </citation>
    <scope>NUCLEOTIDE SEQUENCE [LARGE SCALE GENOMIC DNA]</scope>
    <source>
        <strain evidence="2">CCTCC AB 2017081</strain>
    </source>
</reference>
<dbReference type="Proteomes" id="UP001595803">
    <property type="component" value="Unassembled WGS sequence"/>
</dbReference>
<organism evidence="1 2">
    <name type="scientific">Deinococcus rufus</name>
    <dbReference type="NCBI Taxonomy" id="2136097"/>
    <lineage>
        <taxon>Bacteria</taxon>
        <taxon>Thermotogati</taxon>
        <taxon>Deinococcota</taxon>
        <taxon>Deinococci</taxon>
        <taxon>Deinococcales</taxon>
        <taxon>Deinococcaceae</taxon>
        <taxon>Deinococcus</taxon>
    </lineage>
</organism>
<proteinExistence type="predicted"/>
<protein>
    <submittedName>
        <fullName evidence="1">Uncharacterized protein</fullName>
    </submittedName>
</protein>
<evidence type="ECO:0000313" key="2">
    <source>
        <dbReference type="Proteomes" id="UP001595803"/>
    </source>
</evidence>
<gene>
    <name evidence="1" type="ORF">ACFOSB_02060</name>
</gene>
<keyword evidence="2" id="KW-1185">Reference proteome</keyword>
<evidence type="ECO:0000313" key="1">
    <source>
        <dbReference type="EMBL" id="MFC3831643.1"/>
    </source>
</evidence>
<dbReference type="EMBL" id="JBHRZG010000002">
    <property type="protein sequence ID" value="MFC3831643.1"/>
    <property type="molecule type" value="Genomic_DNA"/>
</dbReference>
<name>A0ABV7Z5L6_9DEIO</name>
<accession>A0ABV7Z5L6</accession>
<dbReference type="RefSeq" id="WP_322473741.1">
    <property type="nucleotide sequence ID" value="NZ_JBHRZG010000002.1"/>
</dbReference>
<comment type="caution">
    <text evidence="1">The sequence shown here is derived from an EMBL/GenBank/DDBJ whole genome shotgun (WGS) entry which is preliminary data.</text>
</comment>
<sequence>MILFTPLPPQCTVEHTPERMARLDRRFACPGAWPADPTLLVQDCARVLGAHLTVRTAAGQWHGDPLAPAATPPLTEPEWLTALCLGTLPTVHLAPAHLEALRGWTAGVVTVFGKAGPDGAPRVARVLNLGVFLDRVELDFLLDGGLTGVGVLCAHRVEGGGHLTLWRAQRPAIGRSAASCP</sequence>